<evidence type="ECO:0000313" key="3">
    <source>
        <dbReference type="Proteomes" id="UP001360953"/>
    </source>
</evidence>
<sequence>MTPFHETFGSSVDVPATLKLDYINQKLTRWLSECSSKHSYCSSSNFISDSVCPKRLIQTTYGKVRLVELPPDSQVSYTTLSHCWGSNSTNILRTLTTNIASMRESIDWNSIPPTFQDAIRITRLLSCGYIWIDSLCIIQDDKNDWQEQSAQMAMVYSNSFLNIAATASKDSHGGLFASRVLAVNPPPQDDTRPLESHALRDNMVARIHFHQAHEPFFGTSLSDSAVSVPDFTRTHGKPFPLLQRAWVFQERMLSRRTVHFTPSEMVWECREHTRCECGGYDDTDKDIEYPRTNTKTIFSRVICGKGTELRSLNSAWRNCVAKYSQLNISMSTDWPHAMAGLAIRLVPLFKSNYIAGMWEGHFPYCLLWKPAVGTVKGYNTSTREWPFHTYSFPSGPPTWSWFNCRAAIESGVGEMKYRFAGLKSQDECADLVKFEFGDAIAEADDQQSAGFQVDHHGRPLYLTGPLQECRIWLPLSPEHPEVKVKLHGREDCEDHGVFKISLDFQAPESLAGSWYPIYCLRIYEGKSGGQESLVLAAFPGESFYVRVGTGLSYQKQNPFKDAKVCRVEVR</sequence>
<organism evidence="2 3">
    <name type="scientific">Phyllosticta citribraziliensis</name>
    <dbReference type="NCBI Taxonomy" id="989973"/>
    <lineage>
        <taxon>Eukaryota</taxon>
        <taxon>Fungi</taxon>
        <taxon>Dikarya</taxon>
        <taxon>Ascomycota</taxon>
        <taxon>Pezizomycotina</taxon>
        <taxon>Dothideomycetes</taxon>
        <taxon>Dothideomycetes incertae sedis</taxon>
        <taxon>Botryosphaeriales</taxon>
        <taxon>Phyllostictaceae</taxon>
        <taxon>Phyllosticta</taxon>
    </lineage>
</organism>
<protein>
    <submittedName>
        <fullName evidence="2">Heterokaryon incompatibility protein-domain-containing protein</fullName>
    </submittedName>
</protein>
<evidence type="ECO:0000259" key="1">
    <source>
        <dbReference type="Pfam" id="PF06985"/>
    </source>
</evidence>
<keyword evidence="3" id="KW-1185">Reference proteome</keyword>
<dbReference type="InterPro" id="IPR010730">
    <property type="entry name" value="HET"/>
</dbReference>
<dbReference type="Pfam" id="PF06985">
    <property type="entry name" value="HET"/>
    <property type="match status" value="1"/>
</dbReference>
<dbReference type="Proteomes" id="UP001360953">
    <property type="component" value="Unassembled WGS sequence"/>
</dbReference>
<dbReference type="RefSeq" id="XP_066650222.1">
    <property type="nucleotide sequence ID" value="XM_066794162.1"/>
</dbReference>
<dbReference type="EMBL" id="JBBPEH010000015">
    <property type="protein sequence ID" value="KAK7529856.1"/>
    <property type="molecule type" value="Genomic_DNA"/>
</dbReference>
<accession>A0ABR1L3P0</accession>
<dbReference type="PANTHER" id="PTHR33112:SF13">
    <property type="entry name" value="HETEROKARYON INCOMPATIBILITY DOMAIN-CONTAINING PROTEIN"/>
    <property type="match status" value="1"/>
</dbReference>
<comment type="caution">
    <text evidence="2">The sequence shown here is derived from an EMBL/GenBank/DDBJ whole genome shotgun (WGS) entry which is preliminary data.</text>
</comment>
<name>A0ABR1L3P0_9PEZI</name>
<gene>
    <name evidence="2" type="ORF">J3D65DRAFT_160642</name>
</gene>
<reference evidence="2 3" key="1">
    <citation type="submission" date="2024-04" db="EMBL/GenBank/DDBJ databases">
        <title>Phyllosticta paracitricarpa is synonymous to the EU quarantine fungus P. citricarpa based on phylogenomic analyses.</title>
        <authorList>
            <consortium name="Lawrence Berkeley National Laboratory"/>
            <person name="Van ingen-buijs V.A."/>
            <person name="Van westerhoven A.C."/>
            <person name="Haridas S."/>
            <person name="Skiadas P."/>
            <person name="Martin F."/>
            <person name="Groenewald J.Z."/>
            <person name="Crous P.W."/>
            <person name="Seidl M.F."/>
        </authorList>
    </citation>
    <scope>NUCLEOTIDE SEQUENCE [LARGE SCALE GENOMIC DNA]</scope>
    <source>
        <strain evidence="2 3">CPC 17464</strain>
    </source>
</reference>
<feature type="domain" description="Heterokaryon incompatibility" evidence="1">
    <location>
        <begin position="77"/>
        <end position="250"/>
    </location>
</feature>
<evidence type="ECO:0000313" key="2">
    <source>
        <dbReference type="EMBL" id="KAK7529856.1"/>
    </source>
</evidence>
<dbReference type="PANTHER" id="PTHR33112">
    <property type="entry name" value="DOMAIN PROTEIN, PUTATIVE-RELATED"/>
    <property type="match status" value="1"/>
</dbReference>
<proteinExistence type="predicted"/>
<dbReference type="GeneID" id="92027068"/>